<dbReference type="CDD" id="cd06090">
    <property type="entry name" value="KOW_RPL27"/>
    <property type="match status" value="1"/>
</dbReference>
<dbReference type="InterPro" id="IPR005824">
    <property type="entry name" value="KOW"/>
</dbReference>
<dbReference type="EMBL" id="GIKN01001953">
    <property type="protein sequence ID" value="NIE44226.1"/>
    <property type="molecule type" value="Transcribed_RNA"/>
</dbReference>
<dbReference type="PANTHER" id="PTHR10497">
    <property type="entry name" value="60S RIBOSOMAL PROTEIN L27"/>
    <property type="match status" value="1"/>
</dbReference>
<evidence type="ECO:0000256" key="3">
    <source>
        <dbReference type="ARBA" id="ARBA00023274"/>
    </source>
</evidence>
<dbReference type="OrthoDB" id="2365484at2759"/>
<evidence type="ECO:0000256" key="4">
    <source>
        <dbReference type="ARBA" id="ARBA00035224"/>
    </source>
</evidence>
<name>A0A6G5A209_RHIMP</name>
<protein>
    <recommendedName>
        <fullName evidence="4">Large ribosomal subunit protein eL27</fullName>
    </recommendedName>
    <alternativeName>
        <fullName evidence="5">60S ribosomal protein L27</fullName>
    </alternativeName>
</protein>
<comment type="similarity">
    <text evidence="1">Belongs to the eukaryotic ribosomal protein eL27 family.</text>
</comment>
<dbReference type="InterPro" id="IPR001141">
    <property type="entry name" value="Ribosomal_eL27"/>
</dbReference>
<dbReference type="VEuPathDB" id="VectorBase:LOC119159736"/>
<evidence type="ECO:0000256" key="5">
    <source>
        <dbReference type="ARBA" id="ARBA00035329"/>
    </source>
</evidence>
<evidence type="ECO:0000259" key="6">
    <source>
        <dbReference type="Pfam" id="PF00467"/>
    </source>
</evidence>
<dbReference type="InterPro" id="IPR008991">
    <property type="entry name" value="Translation_prot_SH3-like_sf"/>
</dbReference>
<evidence type="ECO:0000313" key="7">
    <source>
        <dbReference type="EMBL" id="NIE44226.1"/>
    </source>
</evidence>
<dbReference type="InterPro" id="IPR038655">
    <property type="entry name" value="Ribosomal_eL27_sf"/>
</dbReference>
<dbReference type="InterPro" id="IPR041991">
    <property type="entry name" value="Ribosomal_eL27_KOW"/>
</dbReference>
<evidence type="ECO:0000256" key="2">
    <source>
        <dbReference type="ARBA" id="ARBA00022980"/>
    </source>
</evidence>
<dbReference type="GO" id="GO:1990904">
    <property type="term" value="C:ribonucleoprotein complex"/>
    <property type="evidence" value="ECO:0007669"/>
    <property type="project" value="UniProtKB-KW"/>
</dbReference>
<dbReference type="GO" id="GO:0005840">
    <property type="term" value="C:ribosome"/>
    <property type="evidence" value="ECO:0007669"/>
    <property type="project" value="UniProtKB-KW"/>
</dbReference>
<accession>A0A6G5A209</accession>
<dbReference type="GO" id="GO:0003735">
    <property type="term" value="F:structural constituent of ribosome"/>
    <property type="evidence" value="ECO:0007669"/>
    <property type="project" value="InterPro"/>
</dbReference>
<organism evidence="7">
    <name type="scientific">Rhipicephalus microplus</name>
    <name type="common">Cattle tick</name>
    <name type="synonym">Boophilus microplus</name>
    <dbReference type="NCBI Taxonomy" id="6941"/>
    <lineage>
        <taxon>Eukaryota</taxon>
        <taxon>Metazoa</taxon>
        <taxon>Ecdysozoa</taxon>
        <taxon>Arthropoda</taxon>
        <taxon>Chelicerata</taxon>
        <taxon>Arachnida</taxon>
        <taxon>Acari</taxon>
        <taxon>Parasitiformes</taxon>
        <taxon>Ixodida</taxon>
        <taxon>Ixodoidea</taxon>
        <taxon>Ixodidae</taxon>
        <taxon>Rhipicephalinae</taxon>
        <taxon>Rhipicephalus</taxon>
        <taxon>Boophilus</taxon>
    </lineage>
</organism>
<reference evidence="7" key="1">
    <citation type="submission" date="2020-03" db="EMBL/GenBank/DDBJ databases">
        <title>A transcriptome and proteome of the tick Rhipicephalus microplus shaped by the genetic composition of its hosts and developmental stage.</title>
        <authorList>
            <person name="Garcia G.R."/>
            <person name="Ribeiro J.M.C."/>
            <person name="Maruyama S.R."/>
            <person name="Gardinasse L.G."/>
            <person name="Nelson K."/>
            <person name="Ferreira B.R."/>
            <person name="Andrade T.G."/>
            <person name="Santos I.K.F.M."/>
        </authorList>
    </citation>
    <scope>NUCLEOTIDE SEQUENCE</scope>
    <source>
        <strain evidence="7">NSGR</strain>
        <tissue evidence="7">Salivary glands</tissue>
    </source>
</reference>
<evidence type="ECO:0000256" key="1">
    <source>
        <dbReference type="ARBA" id="ARBA00009124"/>
    </source>
</evidence>
<keyword evidence="2 7" id="KW-0689">Ribosomal protein</keyword>
<proteinExistence type="inferred from homology"/>
<dbReference type="SUPFAM" id="SSF50104">
    <property type="entry name" value="Translation proteins SH3-like domain"/>
    <property type="match status" value="1"/>
</dbReference>
<dbReference type="Gene3D" id="2.30.30.770">
    <property type="match status" value="1"/>
</dbReference>
<dbReference type="GO" id="GO:0006412">
    <property type="term" value="P:translation"/>
    <property type="evidence" value="ECO:0007669"/>
    <property type="project" value="InterPro"/>
</dbReference>
<dbReference type="Pfam" id="PF01777">
    <property type="entry name" value="Ribosomal_L27e"/>
    <property type="match status" value="1"/>
</dbReference>
<sequence length="133" mass="15285">MGKFIKYGRIVVVLQGRFAGKKGVVVKATEEGNKERKFGHALVAGVERAPRRVTKAMSKKKIQKRTRVKPFVKYLNLNHLLPTRYQVGTELDLKAVVGEERLSGADKRKELKKELKGIFEDKYRTSRCQGWKR</sequence>
<dbReference type="AlphaFoldDB" id="A0A6G5A209"/>
<dbReference type="Pfam" id="PF00467">
    <property type="entry name" value="KOW"/>
    <property type="match status" value="1"/>
</dbReference>
<feature type="domain" description="KOW" evidence="6">
    <location>
        <begin position="8"/>
        <end position="33"/>
    </location>
</feature>
<keyword evidence="3" id="KW-0687">Ribonucleoprotein</keyword>